<name>A0A813AAC1_9DINO</name>
<organism evidence="1 2">
    <name type="scientific">Symbiodinium necroappetens</name>
    <dbReference type="NCBI Taxonomy" id="1628268"/>
    <lineage>
        <taxon>Eukaryota</taxon>
        <taxon>Sar</taxon>
        <taxon>Alveolata</taxon>
        <taxon>Dinophyceae</taxon>
        <taxon>Suessiales</taxon>
        <taxon>Symbiodiniaceae</taxon>
        <taxon>Symbiodinium</taxon>
    </lineage>
</organism>
<gene>
    <name evidence="1" type="ORF">SNEC2469_LOCUS27335</name>
</gene>
<dbReference type="OrthoDB" id="441634at2759"/>
<proteinExistence type="predicted"/>
<dbReference type="EMBL" id="CAJNJA010057396">
    <property type="protein sequence ID" value="CAE7862015.1"/>
    <property type="molecule type" value="Genomic_DNA"/>
</dbReference>
<accession>A0A813AAC1</accession>
<reference evidence="1" key="1">
    <citation type="submission" date="2021-02" db="EMBL/GenBank/DDBJ databases">
        <authorList>
            <person name="Dougan E. K."/>
            <person name="Rhodes N."/>
            <person name="Thang M."/>
            <person name="Chan C."/>
        </authorList>
    </citation>
    <scope>NUCLEOTIDE SEQUENCE</scope>
</reference>
<evidence type="ECO:0000313" key="2">
    <source>
        <dbReference type="Proteomes" id="UP000601435"/>
    </source>
</evidence>
<dbReference type="AlphaFoldDB" id="A0A813AAC1"/>
<dbReference type="Proteomes" id="UP000601435">
    <property type="component" value="Unassembled WGS sequence"/>
</dbReference>
<evidence type="ECO:0000313" key="1">
    <source>
        <dbReference type="EMBL" id="CAE7862015.1"/>
    </source>
</evidence>
<comment type="caution">
    <text evidence="1">The sequence shown here is derived from an EMBL/GenBank/DDBJ whole genome shotgun (WGS) entry which is preliminary data.</text>
</comment>
<protein>
    <submittedName>
        <fullName evidence="1">Uncharacterized protein</fullName>
    </submittedName>
</protein>
<feature type="non-terminal residue" evidence="1">
    <location>
        <position position="417"/>
    </location>
</feature>
<keyword evidence="2" id="KW-1185">Reference proteome</keyword>
<feature type="non-terminal residue" evidence="1">
    <location>
        <position position="1"/>
    </location>
</feature>
<sequence>VRRQMAMSSAVPLSMRKKMDKKETENIAEEAAFVVAVTAEVQNAMPVSDAVLAAEWVDKYVEGDSGVLLEVQSAILQRNCKHVSELGTIQQIMNCHAGNAPVTSSSATTHMVQLESESFQLVMKQLAYDCQALRVARSKKNTWESTVYHAKLQFRVQAYQESCKAAKHFLDSNCHIFNYSKPEMMANSILAYCTDTTQKFKLDKTASLFFLNWSAPCTIKKGAKSAQLASCQAVLASSENNIGIMLQPEFTYKKNQLWMLENAHAKDLASHGISLDKGWILMFKEKVDQRDNLRPLNYRGRVLEGAIARVAPKDNIWKNAAILKEGRTVALAADDSVQGGKKVEQIGACACTKILSGMLDDLQLAGRAGVFIIDAHMNVGNMFDAFTAIRSKYNFPIFYIGASDDENCVSWFFETKQ</sequence>